<feature type="transmembrane region" description="Helical" evidence="1">
    <location>
        <begin position="34"/>
        <end position="53"/>
    </location>
</feature>
<keyword evidence="1" id="KW-0472">Membrane</keyword>
<keyword evidence="1" id="KW-0812">Transmembrane</keyword>
<protein>
    <submittedName>
        <fullName evidence="2">CDP-diacylglycerol--serine O-phosphatidyltransferase</fullName>
        <ecNumber evidence="2">2.7.8.8</ecNumber>
    </submittedName>
</protein>
<dbReference type="Pfam" id="PF01066">
    <property type="entry name" value="CDP-OH_P_transf"/>
    <property type="match status" value="1"/>
</dbReference>
<organism evidence="2 3">
    <name type="scientific">Streptococcus moroccensis</name>
    <dbReference type="NCBI Taxonomy" id="1451356"/>
    <lineage>
        <taxon>Bacteria</taxon>
        <taxon>Bacillati</taxon>
        <taxon>Bacillota</taxon>
        <taxon>Bacilli</taxon>
        <taxon>Lactobacillales</taxon>
        <taxon>Streptococcaceae</taxon>
        <taxon>Streptococcus</taxon>
    </lineage>
</organism>
<accession>A0ABT9YQW8</accession>
<keyword evidence="1" id="KW-1133">Transmembrane helix</keyword>
<dbReference type="InterPro" id="IPR000462">
    <property type="entry name" value="CDP-OH_P_trans"/>
</dbReference>
<feature type="transmembrane region" description="Helical" evidence="1">
    <location>
        <begin position="9"/>
        <end position="28"/>
    </location>
</feature>
<evidence type="ECO:0000313" key="2">
    <source>
        <dbReference type="EMBL" id="MDQ0222391.1"/>
    </source>
</evidence>
<gene>
    <name evidence="2" type="ORF">J2S23_000943</name>
</gene>
<keyword evidence="3" id="KW-1185">Reference proteome</keyword>
<name>A0ABT9YQW8_9STRE</name>
<feature type="transmembrane region" description="Helical" evidence="1">
    <location>
        <begin position="92"/>
        <end position="112"/>
    </location>
</feature>
<dbReference type="InterPro" id="IPR043130">
    <property type="entry name" value="CDP-OH_PTrfase_TM_dom"/>
</dbReference>
<comment type="caution">
    <text evidence="2">The sequence shown here is derived from an EMBL/GenBank/DDBJ whole genome shotgun (WGS) entry which is preliminary data.</text>
</comment>
<feature type="transmembrane region" description="Helical" evidence="1">
    <location>
        <begin position="124"/>
        <end position="144"/>
    </location>
</feature>
<reference evidence="2 3" key="1">
    <citation type="submission" date="2023-07" db="EMBL/GenBank/DDBJ databases">
        <title>Genomic Encyclopedia of Type Strains, Phase IV (KMG-IV): sequencing the most valuable type-strain genomes for metagenomic binning, comparative biology and taxonomic classification.</title>
        <authorList>
            <person name="Goeker M."/>
        </authorList>
    </citation>
    <scope>NUCLEOTIDE SEQUENCE [LARGE SCALE GENOMIC DNA]</scope>
    <source>
        <strain evidence="2 3">DSM 105143</strain>
    </source>
</reference>
<keyword evidence="2" id="KW-0808">Transferase</keyword>
<dbReference type="EC" id="2.7.8.8" evidence="2"/>
<dbReference type="Proteomes" id="UP001223079">
    <property type="component" value="Unassembled WGS sequence"/>
</dbReference>
<feature type="transmembrane region" description="Helical" evidence="1">
    <location>
        <begin position="156"/>
        <end position="172"/>
    </location>
</feature>
<feature type="transmembrane region" description="Helical" evidence="1">
    <location>
        <begin position="184"/>
        <end position="201"/>
    </location>
</feature>
<proteinExistence type="predicted"/>
<dbReference type="Gene3D" id="1.20.120.1760">
    <property type="match status" value="1"/>
</dbReference>
<dbReference type="GO" id="GO:0003882">
    <property type="term" value="F:CDP-diacylglycerol-serine O-phosphatidyltransferase activity"/>
    <property type="evidence" value="ECO:0007669"/>
    <property type="project" value="UniProtKB-EC"/>
</dbReference>
<dbReference type="RefSeq" id="WP_307121591.1">
    <property type="nucleotide sequence ID" value="NZ_JAUSTM010000007.1"/>
</dbReference>
<dbReference type="EMBL" id="JAUSTM010000007">
    <property type="protein sequence ID" value="MDQ0222391.1"/>
    <property type="molecule type" value="Genomic_DNA"/>
</dbReference>
<evidence type="ECO:0000313" key="3">
    <source>
        <dbReference type="Proteomes" id="UP001223079"/>
    </source>
</evidence>
<evidence type="ECO:0000256" key="1">
    <source>
        <dbReference type="SAM" id="Phobius"/>
    </source>
</evidence>
<sequence length="202" mass="22118">MWLGEYNKSVLLTYLGVVFALLAIGAVINDQLALAMMAFVISGICDLFDGVVARRMTRTKAQEQFGVEIDSLCDMINFAALPAILLMTQVPISGLNVVLAVLYSLAAVTRLAHFNRLTKGEEGSTTHFVGVPVTYGALAFPLSYWLCEIFLKGSSGYVWMLLGPLMSLLFIWNHPIPKPNKKAYIVFVVLALVTLLGLSLML</sequence>